<dbReference type="PROSITE" id="PS51257">
    <property type="entry name" value="PROKAR_LIPOPROTEIN"/>
    <property type="match status" value="1"/>
</dbReference>
<comment type="caution">
    <text evidence="1">The sequence shown here is derived from an EMBL/GenBank/DDBJ whole genome shotgun (WGS) entry which is preliminary data.</text>
</comment>
<reference evidence="1 2" key="1">
    <citation type="submission" date="2016-03" db="EMBL/GenBank/DDBJ databases">
        <title>Genome sequence of Providencia stuartii strain, isolated from the salivary glands of larval Lucilia sericata.</title>
        <authorList>
            <person name="Yuan Y."/>
            <person name="Zhang Y."/>
            <person name="Fu S."/>
            <person name="Crippen T.L."/>
            <person name="Visi D."/>
            <person name="Benbow M.E."/>
            <person name="Allen M."/>
            <person name="Tomberlin J.K."/>
            <person name="Sze S.-H."/>
            <person name="Tarone A.M."/>
        </authorList>
    </citation>
    <scope>NUCLEOTIDE SEQUENCE [LARGE SCALE GENOMIC DNA]</scope>
    <source>
        <strain evidence="1 2">Crippen</strain>
    </source>
</reference>
<name>A0A1S1HSN3_PROST</name>
<evidence type="ECO:0000313" key="1">
    <source>
        <dbReference type="EMBL" id="OHT25255.1"/>
    </source>
</evidence>
<dbReference type="EMBL" id="LVIE01000053">
    <property type="protein sequence ID" value="OHT25255.1"/>
    <property type="molecule type" value="Genomic_DNA"/>
</dbReference>
<sequence length="129" mass="14936">MAIVMKNEGESMIDPVIAPLVEAFNQCGLVTIASCQGHGWPVDHQKPYVAFRATPAQAALLERLLREDIESDSPQLNWGWMIEGWFNRHDELCFSLHLCWSTRPWHRYRRATIVQDFHTLRDTLLSAFK</sequence>
<accession>A0A1S1HSN3</accession>
<protein>
    <submittedName>
        <fullName evidence="1">Uncharacterized protein</fullName>
    </submittedName>
</protein>
<keyword evidence="2" id="KW-1185">Reference proteome</keyword>
<gene>
    <name evidence="1" type="ORF">A3Q29_22280</name>
</gene>
<proteinExistence type="predicted"/>
<evidence type="ECO:0000313" key="2">
    <source>
        <dbReference type="Proteomes" id="UP000179588"/>
    </source>
</evidence>
<dbReference type="AlphaFoldDB" id="A0A1S1HSN3"/>
<feature type="non-terminal residue" evidence="1">
    <location>
        <position position="129"/>
    </location>
</feature>
<dbReference type="Proteomes" id="UP000179588">
    <property type="component" value="Unassembled WGS sequence"/>
</dbReference>
<organism evidence="1 2">
    <name type="scientific">Providencia stuartii</name>
    <dbReference type="NCBI Taxonomy" id="588"/>
    <lineage>
        <taxon>Bacteria</taxon>
        <taxon>Pseudomonadati</taxon>
        <taxon>Pseudomonadota</taxon>
        <taxon>Gammaproteobacteria</taxon>
        <taxon>Enterobacterales</taxon>
        <taxon>Morganellaceae</taxon>
        <taxon>Providencia</taxon>
    </lineage>
</organism>